<dbReference type="RefSeq" id="WP_109644938.1">
    <property type="nucleotide sequence ID" value="NZ_QGGB01000003.1"/>
</dbReference>
<dbReference type="AlphaFoldDB" id="A0A316TRU3"/>
<keyword evidence="1" id="KW-0472">Membrane</keyword>
<keyword evidence="1" id="KW-1133">Transmembrane helix</keyword>
<dbReference type="SUPFAM" id="SSF48295">
    <property type="entry name" value="TrpR-like"/>
    <property type="match status" value="1"/>
</dbReference>
<organism evidence="2 3">
    <name type="scientific">Rhodohalobacter mucosus</name>
    <dbReference type="NCBI Taxonomy" id="2079485"/>
    <lineage>
        <taxon>Bacteria</taxon>
        <taxon>Pseudomonadati</taxon>
        <taxon>Balneolota</taxon>
        <taxon>Balneolia</taxon>
        <taxon>Balneolales</taxon>
        <taxon>Balneolaceae</taxon>
        <taxon>Rhodohalobacter</taxon>
    </lineage>
</organism>
<gene>
    <name evidence="2" type="ORF">DDZ15_03500</name>
</gene>
<evidence type="ECO:0000256" key="1">
    <source>
        <dbReference type="SAM" id="Phobius"/>
    </source>
</evidence>
<evidence type="ECO:0000313" key="2">
    <source>
        <dbReference type="EMBL" id="PWN07343.1"/>
    </source>
</evidence>
<dbReference type="InterPro" id="IPR010921">
    <property type="entry name" value="Trp_repressor/repl_initiator"/>
</dbReference>
<reference evidence="2 3" key="1">
    <citation type="submission" date="2018-05" db="EMBL/GenBank/DDBJ databases">
        <title>Rhodohalobacter halophilus gen. nov., sp. nov., a moderately halophilic member of the family Balneolaceae.</title>
        <authorList>
            <person name="Liu Z.-W."/>
        </authorList>
    </citation>
    <scope>NUCLEOTIDE SEQUENCE [LARGE SCALE GENOMIC DNA]</scope>
    <source>
        <strain evidence="2 3">8A47</strain>
    </source>
</reference>
<dbReference type="OrthoDB" id="1524226at2"/>
<feature type="transmembrane region" description="Helical" evidence="1">
    <location>
        <begin position="87"/>
        <end position="111"/>
    </location>
</feature>
<keyword evidence="3" id="KW-1185">Reference proteome</keyword>
<evidence type="ECO:0000313" key="3">
    <source>
        <dbReference type="Proteomes" id="UP000245533"/>
    </source>
</evidence>
<keyword evidence="1" id="KW-0812">Transmembrane</keyword>
<dbReference type="Proteomes" id="UP000245533">
    <property type="component" value="Unassembled WGS sequence"/>
</dbReference>
<comment type="caution">
    <text evidence="2">The sequence shown here is derived from an EMBL/GenBank/DDBJ whole genome shotgun (WGS) entry which is preliminary data.</text>
</comment>
<protein>
    <submittedName>
        <fullName evidence="2">Uncharacterized protein</fullName>
    </submittedName>
</protein>
<proteinExistence type="predicted"/>
<dbReference type="GO" id="GO:0043565">
    <property type="term" value="F:sequence-specific DNA binding"/>
    <property type="evidence" value="ECO:0007669"/>
    <property type="project" value="InterPro"/>
</dbReference>
<sequence>MSSDPKNFTAEERAAIALKAQSGDPSAKQELAEKHGITVEEIEKWIRETGSRSVTEGEETVSLEANEDFAESVSFGAVPDRLNYPRLIFWSLFGTGIVVITVLAIMAVYNYTITSAEQSRASESQFYNISELEARDSAILDSYGVVDLEEGIYRIPIDSAMTLIAEEAE</sequence>
<dbReference type="EMBL" id="QGGB01000003">
    <property type="protein sequence ID" value="PWN07343.1"/>
    <property type="molecule type" value="Genomic_DNA"/>
</dbReference>
<accession>A0A316TRU3</accession>
<name>A0A316TRU3_9BACT</name>